<protein>
    <submittedName>
        <fullName evidence="2">Uncharacterized protein</fullName>
    </submittedName>
</protein>
<accession>A0ABQ9H445</accession>
<dbReference type="PANTHER" id="PTHR24036">
    <property type="entry name" value="SKELETOR-RELATED"/>
    <property type="match status" value="1"/>
</dbReference>
<evidence type="ECO:0000313" key="2">
    <source>
        <dbReference type="EMBL" id="KAJ8879027.1"/>
    </source>
</evidence>
<comment type="caution">
    <text evidence="2">The sequence shown here is derived from an EMBL/GenBank/DDBJ whole genome shotgun (WGS) entry which is preliminary data.</text>
</comment>
<sequence length="673" mass="75310">MASTTAEDSEGVRGGPAQFFYSLVTLGVCFKVLLEANVAEVFLSDELQNSLHVCGGIYMTRCDESEVRGLLCSDGYSHSTEGGAARACDWWIVRPALRAQESRLVCKYQHLLRVNTLPILLFPIALAFARMHEKRGDISGRFTYSWFHCAGHVGWGISWYINGLLIPEINVVRGKTYTFVVEGGVDPDTPARYHPFYITDDPVGGYEHKTPEERAKCRRGKDCTAMLIECAIATTCKALNWHAVFSSCCVYLWDLSDYKTRGATGGREDFSGSVLFSQSHAINRRELGVPLLKQKNGFLELHKATKTTCFPTQKNQKSFINIGEDFKLDHGNVKGLTSSSLATLQQDFWLCLRCRHTQSSNYKMNYYCTAYRCAKCNRGRAGVGGIDKQPRGDGRVVVLVDRHPPERRGAISLAIFIMGIGLLNLRESIAGQEERVGKRWFWSPSPSRKGREGQLPEMFFGRDSETGTLHMSLWCANISQQFGANTNVIPDWFVVCHFKQLQLGRCHLVWVAERATPPRFHFMSIQMPGLINNCKKSRYIEEEEEKGEVKVQVYSGCGVRVEEIGFDGEVVVRGGGEVRVVEVRVFAGVKQTRRGPIPMGTGRLCNWTPDPKQPPADEFASFGAYQRTLTLECDEGEPGVVQWTPDQNTPDVVYYQLSRNEVGANLDGGLLLV</sequence>
<keyword evidence="3" id="KW-1185">Reference proteome</keyword>
<evidence type="ECO:0000313" key="3">
    <source>
        <dbReference type="Proteomes" id="UP001159363"/>
    </source>
</evidence>
<evidence type="ECO:0000256" key="1">
    <source>
        <dbReference type="ARBA" id="ARBA00022737"/>
    </source>
</evidence>
<dbReference type="EMBL" id="JARBHB010000007">
    <property type="protein sequence ID" value="KAJ8879027.1"/>
    <property type="molecule type" value="Genomic_DNA"/>
</dbReference>
<proteinExistence type="predicted"/>
<organism evidence="2 3">
    <name type="scientific">Dryococelus australis</name>
    <dbReference type="NCBI Taxonomy" id="614101"/>
    <lineage>
        <taxon>Eukaryota</taxon>
        <taxon>Metazoa</taxon>
        <taxon>Ecdysozoa</taxon>
        <taxon>Arthropoda</taxon>
        <taxon>Hexapoda</taxon>
        <taxon>Insecta</taxon>
        <taxon>Pterygota</taxon>
        <taxon>Neoptera</taxon>
        <taxon>Polyneoptera</taxon>
        <taxon>Phasmatodea</taxon>
        <taxon>Verophasmatodea</taxon>
        <taxon>Anareolatae</taxon>
        <taxon>Phasmatidae</taxon>
        <taxon>Eurycanthinae</taxon>
        <taxon>Dryococelus</taxon>
    </lineage>
</organism>
<name>A0ABQ9H445_9NEOP</name>
<dbReference type="InterPro" id="IPR052126">
    <property type="entry name" value="Spindle_Org/Thrombomodulin"/>
</dbReference>
<dbReference type="PANTHER" id="PTHR24036:SF13">
    <property type="entry name" value="PROTEIN SKELETOR, ISOFORMS D_E"/>
    <property type="match status" value="1"/>
</dbReference>
<keyword evidence="1" id="KW-0677">Repeat</keyword>
<gene>
    <name evidence="2" type="ORF">PR048_019633</name>
</gene>
<reference evidence="2 3" key="1">
    <citation type="submission" date="2023-02" db="EMBL/GenBank/DDBJ databases">
        <title>LHISI_Scaffold_Assembly.</title>
        <authorList>
            <person name="Stuart O.P."/>
            <person name="Cleave R."/>
            <person name="Magrath M.J.L."/>
            <person name="Mikheyev A.S."/>
        </authorList>
    </citation>
    <scope>NUCLEOTIDE SEQUENCE [LARGE SCALE GENOMIC DNA]</scope>
    <source>
        <strain evidence="2">Daus_M_001</strain>
        <tissue evidence="2">Leg muscle</tissue>
    </source>
</reference>
<dbReference type="Proteomes" id="UP001159363">
    <property type="component" value="Chromosome 6"/>
</dbReference>